<proteinExistence type="predicted"/>
<name>A0ACC2MNY8_PERAE</name>
<evidence type="ECO:0000313" key="2">
    <source>
        <dbReference type="Proteomes" id="UP001234297"/>
    </source>
</evidence>
<sequence length="82" mass="8685">MKTPKICTWQPSFNLIHCTSDCMRKKDPIASEDGVAVVDEAVIAVKAPEDLGDDDTSKVELVLCPSSEKTNGAGFASSSIKG</sequence>
<keyword evidence="2" id="KW-1185">Reference proteome</keyword>
<dbReference type="Proteomes" id="UP001234297">
    <property type="component" value="Chromosome 1"/>
</dbReference>
<accession>A0ACC2MNY8</accession>
<gene>
    <name evidence="1" type="ORF">MRB53_000394</name>
</gene>
<evidence type="ECO:0000313" key="1">
    <source>
        <dbReference type="EMBL" id="KAJ8647371.1"/>
    </source>
</evidence>
<organism evidence="1 2">
    <name type="scientific">Persea americana</name>
    <name type="common">Avocado</name>
    <dbReference type="NCBI Taxonomy" id="3435"/>
    <lineage>
        <taxon>Eukaryota</taxon>
        <taxon>Viridiplantae</taxon>
        <taxon>Streptophyta</taxon>
        <taxon>Embryophyta</taxon>
        <taxon>Tracheophyta</taxon>
        <taxon>Spermatophyta</taxon>
        <taxon>Magnoliopsida</taxon>
        <taxon>Magnoliidae</taxon>
        <taxon>Laurales</taxon>
        <taxon>Lauraceae</taxon>
        <taxon>Persea</taxon>
    </lineage>
</organism>
<dbReference type="EMBL" id="CM056809">
    <property type="protein sequence ID" value="KAJ8647371.1"/>
    <property type="molecule type" value="Genomic_DNA"/>
</dbReference>
<reference evidence="1 2" key="1">
    <citation type="journal article" date="2022" name="Hortic Res">
        <title>A haplotype resolved chromosomal level avocado genome allows analysis of novel avocado genes.</title>
        <authorList>
            <person name="Nath O."/>
            <person name="Fletcher S.J."/>
            <person name="Hayward A."/>
            <person name="Shaw L.M."/>
            <person name="Masouleh A.K."/>
            <person name="Furtado A."/>
            <person name="Henry R.J."/>
            <person name="Mitter N."/>
        </authorList>
    </citation>
    <scope>NUCLEOTIDE SEQUENCE [LARGE SCALE GENOMIC DNA]</scope>
    <source>
        <strain evidence="2">cv. Hass</strain>
    </source>
</reference>
<comment type="caution">
    <text evidence="1">The sequence shown here is derived from an EMBL/GenBank/DDBJ whole genome shotgun (WGS) entry which is preliminary data.</text>
</comment>
<protein>
    <submittedName>
        <fullName evidence="1">Uncharacterized protein</fullName>
    </submittedName>
</protein>